<dbReference type="GO" id="GO:0030170">
    <property type="term" value="F:pyridoxal phosphate binding"/>
    <property type="evidence" value="ECO:0007669"/>
    <property type="project" value="InterPro"/>
</dbReference>
<dbReference type="NCBIfam" id="TIGR01415">
    <property type="entry name" value="trpB_rel"/>
    <property type="match status" value="1"/>
</dbReference>
<comment type="catalytic activity">
    <reaction evidence="11 12">
        <text>(1S,2R)-1-C-(indol-3-yl)glycerol 3-phosphate + L-serine = D-glyceraldehyde 3-phosphate + L-tryptophan + H2O</text>
        <dbReference type="Rhea" id="RHEA:10532"/>
        <dbReference type="ChEBI" id="CHEBI:15377"/>
        <dbReference type="ChEBI" id="CHEBI:33384"/>
        <dbReference type="ChEBI" id="CHEBI:57912"/>
        <dbReference type="ChEBI" id="CHEBI:58866"/>
        <dbReference type="ChEBI" id="CHEBI:59776"/>
        <dbReference type="EC" id="4.2.1.20"/>
    </reaction>
</comment>
<comment type="pathway">
    <text evidence="3 12">Amino-acid biosynthesis; L-tryptophan biosynthesis; L-tryptophan from chorismate: step 5/5.</text>
</comment>
<dbReference type="EMBL" id="FMZF01000002">
    <property type="protein sequence ID" value="SDC54679.1"/>
    <property type="molecule type" value="Genomic_DNA"/>
</dbReference>
<dbReference type="SUPFAM" id="SSF53686">
    <property type="entry name" value="Tryptophan synthase beta subunit-like PLP-dependent enzymes"/>
    <property type="match status" value="1"/>
</dbReference>
<evidence type="ECO:0000256" key="8">
    <source>
        <dbReference type="ARBA" id="ARBA00022898"/>
    </source>
</evidence>
<keyword evidence="7 12" id="KW-0822">Tryptophan biosynthesis</keyword>
<evidence type="ECO:0000256" key="9">
    <source>
        <dbReference type="ARBA" id="ARBA00023141"/>
    </source>
</evidence>
<evidence type="ECO:0000256" key="10">
    <source>
        <dbReference type="ARBA" id="ARBA00023239"/>
    </source>
</evidence>
<reference evidence="15" key="1">
    <citation type="submission" date="2016-10" db="EMBL/GenBank/DDBJ databases">
        <authorList>
            <person name="Varghese N."/>
            <person name="Submissions S."/>
        </authorList>
    </citation>
    <scope>NUCLEOTIDE SEQUENCE [LARGE SCALE GENOMIC DNA]</scope>
    <source>
        <strain evidence="15">DSM 45421</strain>
    </source>
</reference>
<evidence type="ECO:0000256" key="6">
    <source>
        <dbReference type="ARBA" id="ARBA00022605"/>
    </source>
</evidence>
<dbReference type="RefSeq" id="WP_091365299.1">
    <property type="nucleotide sequence ID" value="NZ_FMZF01000002.1"/>
</dbReference>
<comment type="similarity">
    <text evidence="4 12">Belongs to the TrpB family.</text>
</comment>
<evidence type="ECO:0000256" key="12">
    <source>
        <dbReference type="HAMAP-Rule" id="MF_00133"/>
    </source>
</evidence>
<accession>A0A1G6MGN3</accession>
<dbReference type="InterPro" id="IPR023026">
    <property type="entry name" value="Trp_synth_beta/beta-like"/>
</dbReference>
<dbReference type="NCBIfam" id="NF009057">
    <property type="entry name" value="PRK12391.1"/>
    <property type="match status" value="1"/>
</dbReference>
<dbReference type="STRING" id="1190417.SAMN05660690_1849"/>
<evidence type="ECO:0000256" key="1">
    <source>
        <dbReference type="ARBA" id="ARBA00001933"/>
    </source>
</evidence>
<evidence type="ECO:0000313" key="14">
    <source>
        <dbReference type="EMBL" id="SDC54679.1"/>
    </source>
</evidence>
<evidence type="ECO:0000256" key="2">
    <source>
        <dbReference type="ARBA" id="ARBA00002786"/>
    </source>
</evidence>
<dbReference type="PROSITE" id="PS00168">
    <property type="entry name" value="TRP_SYNTHASE_BETA"/>
    <property type="match status" value="1"/>
</dbReference>
<feature type="modified residue" description="N6-(pyridoxal phosphate)lysine" evidence="12">
    <location>
        <position position="114"/>
    </location>
</feature>
<dbReference type="InterPro" id="IPR006653">
    <property type="entry name" value="Trp_synth_b_CS"/>
</dbReference>
<evidence type="ECO:0000313" key="15">
    <source>
        <dbReference type="Proteomes" id="UP000199416"/>
    </source>
</evidence>
<proteinExistence type="inferred from homology"/>
<keyword evidence="15" id="KW-1185">Reference proteome</keyword>
<comment type="function">
    <text evidence="2 12">The beta subunit is responsible for the synthesis of L-tryptophan from indole and L-serine.</text>
</comment>
<dbReference type="Pfam" id="PF00291">
    <property type="entry name" value="PALP"/>
    <property type="match status" value="1"/>
</dbReference>
<gene>
    <name evidence="12" type="primary">trpB</name>
    <name evidence="14" type="ORF">SAMN05660690_1849</name>
</gene>
<keyword evidence="8 12" id="KW-0663">Pyridoxal phosphate</keyword>
<dbReference type="PIRSF" id="PIRSF001413">
    <property type="entry name" value="Trp_syn_beta"/>
    <property type="match status" value="1"/>
</dbReference>
<evidence type="ECO:0000256" key="5">
    <source>
        <dbReference type="ARBA" id="ARBA00011270"/>
    </source>
</evidence>
<comment type="cofactor">
    <cofactor evidence="1 12">
        <name>pyridoxal 5'-phosphate</name>
        <dbReference type="ChEBI" id="CHEBI:597326"/>
    </cofactor>
</comment>
<feature type="domain" description="Tryptophan synthase beta chain-like PALP" evidence="13">
    <location>
        <begin position="78"/>
        <end position="416"/>
    </location>
</feature>
<organism evidence="14 15">
    <name type="scientific">Geodermatophilus telluris</name>
    <dbReference type="NCBI Taxonomy" id="1190417"/>
    <lineage>
        <taxon>Bacteria</taxon>
        <taxon>Bacillati</taxon>
        <taxon>Actinomycetota</taxon>
        <taxon>Actinomycetes</taxon>
        <taxon>Geodermatophilales</taxon>
        <taxon>Geodermatophilaceae</taxon>
        <taxon>Geodermatophilus</taxon>
    </lineage>
</organism>
<evidence type="ECO:0000256" key="7">
    <source>
        <dbReference type="ARBA" id="ARBA00022822"/>
    </source>
</evidence>
<dbReference type="InterPro" id="IPR036052">
    <property type="entry name" value="TrpB-like_PALP_sf"/>
</dbReference>
<dbReference type="Gene3D" id="3.40.50.1100">
    <property type="match status" value="2"/>
</dbReference>
<name>A0A1G6MGN3_9ACTN</name>
<dbReference type="InterPro" id="IPR006316">
    <property type="entry name" value="Trp_synth_b-like"/>
</dbReference>
<keyword evidence="6 12" id="KW-0028">Amino-acid biosynthesis</keyword>
<comment type="subunit">
    <text evidence="5 12">Tetramer of two alpha and two beta chains.</text>
</comment>
<evidence type="ECO:0000256" key="3">
    <source>
        <dbReference type="ARBA" id="ARBA00004733"/>
    </source>
</evidence>
<dbReference type="EC" id="4.2.1.20" evidence="12"/>
<dbReference type="UniPathway" id="UPA00035">
    <property type="reaction ID" value="UER00044"/>
</dbReference>
<evidence type="ECO:0000256" key="11">
    <source>
        <dbReference type="ARBA" id="ARBA00049047"/>
    </source>
</evidence>
<dbReference type="Proteomes" id="UP000199416">
    <property type="component" value="Unassembled WGS sequence"/>
</dbReference>
<dbReference type="GO" id="GO:0004834">
    <property type="term" value="F:tryptophan synthase activity"/>
    <property type="evidence" value="ECO:0007669"/>
    <property type="project" value="UniProtKB-UniRule"/>
</dbReference>
<protein>
    <recommendedName>
        <fullName evidence="12">Tryptophan synthase beta chain</fullName>
        <ecNumber evidence="12">4.2.1.20</ecNumber>
    </recommendedName>
</protein>
<dbReference type="PIRSF" id="PIRSF500824">
    <property type="entry name" value="TrpB_prok"/>
    <property type="match status" value="1"/>
</dbReference>
<evidence type="ECO:0000256" key="4">
    <source>
        <dbReference type="ARBA" id="ARBA00009982"/>
    </source>
</evidence>
<evidence type="ECO:0000259" key="13">
    <source>
        <dbReference type="Pfam" id="PF00291"/>
    </source>
</evidence>
<dbReference type="GO" id="GO:0052684">
    <property type="term" value="F:L-serine hydro-lyase (adding indole, L-tryptophan-forming) activity"/>
    <property type="evidence" value="ECO:0007669"/>
    <property type="project" value="TreeGrafter"/>
</dbReference>
<dbReference type="HAMAP" id="MF_00133">
    <property type="entry name" value="Trp_synth_beta"/>
    <property type="match status" value="1"/>
</dbReference>
<sequence>MADRTHKILLDESQLPTQWYNVVPDLPAPPPVPLHPGTLQPIGPDDLAPLFPDDLIAQEVSTERYVDVPGEVLDVYRLWRPSPLYRAHRLEQSLGTPARIYYKYEGVSPAGSHKPNTAVPQAYYNARAGARRLTTETGAGQWGTALAFASGLFGLECEVWQVGASYDQKPYRRTMMETFGARVHRSPSDLTGAGRAVRAEDPQHPGSLGIAISEAVEVAAGDPGARYALGSVLNHVLLHQTVIGEETLLQLAAVEEVPDVIVGCTGGGSNFGGLTFPFLREKLAGRMSPVIRAVEPASCPSLTRGVYAYDFGDAAGLTPLMKMHTLGHGFVPDPIHAGGLRYHGMSPLMSHVYELGLVEALALPQTECFAAAVRFARTEGIVPAPEPTHALAACIREALACKESGEAKVIVTALCGHGHLDLAAYDAYLSGRMTDEDVTDERLAPSLAGLPPVPSA</sequence>
<dbReference type="PANTHER" id="PTHR48077:SF6">
    <property type="entry name" value="TRYPTOPHAN SYNTHASE"/>
    <property type="match status" value="1"/>
</dbReference>
<keyword evidence="10 12" id="KW-0456">Lyase</keyword>
<keyword evidence="9 12" id="KW-0057">Aromatic amino acid biosynthesis</keyword>
<dbReference type="AlphaFoldDB" id="A0A1G6MGN3"/>
<dbReference type="PANTHER" id="PTHR48077">
    <property type="entry name" value="TRYPTOPHAN SYNTHASE-RELATED"/>
    <property type="match status" value="1"/>
</dbReference>
<dbReference type="GO" id="GO:0005737">
    <property type="term" value="C:cytoplasm"/>
    <property type="evidence" value="ECO:0007669"/>
    <property type="project" value="TreeGrafter"/>
</dbReference>
<dbReference type="OrthoDB" id="9766131at2"/>
<dbReference type="InterPro" id="IPR001926">
    <property type="entry name" value="TrpB-like_PALP"/>
</dbReference>